<organism evidence="2 3">
    <name type="scientific">Pseudidiomarina aquimaris</name>
    <dbReference type="NCBI Taxonomy" id="641841"/>
    <lineage>
        <taxon>Bacteria</taxon>
        <taxon>Pseudomonadati</taxon>
        <taxon>Pseudomonadota</taxon>
        <taxon>Gammaproteobacteria</taxon>
        <taxon>Alteromonadales</taxon>
        <taxon>Idiomarinaceae</taxon>
        <taxon>Pseudidiomarina</taxon>
    </lineage>
</organism>
<accession>A0A432XE37</accession>
<keyword evidence="3" id="KW-1185">Reference proteome</keyword>
<dbReference type="EMBL" id="PIPT01000007">
    <property type="protein sequence ID" value="RUO46817.1"/>
    <property type="molecule type" value="Genomic_DNA"/>
</dbReference>
<evidence type="ECO:0000256" key="1">
    <source>
        <dbReference type="SAM" id="Phobius"/>
    </source>
</evidence>
<comment type="caution">
    <text evidence="2">The sequence shown here is derived from an EMBL/GenBank/DDBJ whole genome shotgun (WGS) entry which is preliminary data.</text>
</comment>
<proteinExistence type="predicted"/>
<dbReference type="OrthoDB" id="6199137at2"/>
<sequence length="35" mass="4075">MTKQTWQRLGWFLLFWLAGVAAVTSVGLLIRWVLL</sequence>
<evidence type="ECO:0000313" key="3">
    <source>
        <dbReference type="Proteomes" id="UP000286678"/>
    </source>
</evidence>
<reference evidence="3" key="1">
    <citation type="journal article" date="2018" name="Front. Microbiol.">
        <title>Genome-Based Analysis Reveals the Taxonomy and Diversity of the Family Idiomarinaceae.</title>
        <authorList>
            <person name="Liu Y."/>
            <person name="Lai Q."/>
            <person name="Shao Z."/>
        </authorList>
    </citation>
    <scope>NUCLEOTIDE SEQUENCE [LARGE SCALE GENOMIC DNA]</scope>
    <source>
        <strain evidence="3">SW15</strain>
    </source>
</reference>
<dbReference type="Proteomes" id="UP000286678">
    <property type="component" value="Unassembled WGS sequence"/>
</dbReference>
<protein>
    <submittedName>
        <fullName evidence="2">DUF2474 domain-containing protein</fullName>
    </submittedName>
</protein>
<evidence type="ECO:0000313" key="2">
    <source>
        <dbReference type="EMBL" id="RUO46817.1"/>
    </source>
</evidence>
<keyword evidence="1" id="KW-1133">Transmembrane helix</keyword>
<dbReference type="AlphaFoldDB" id="A0A432XE37"/>
<keyword evidence="1" id="KW-0812">Transmembrane</keyword>
<keyword evidence="1" id="KW-0472">Membrane</keyword>
<feature type="transmembrane region" description="Helical" evidence="1">
    <location>
        <begin position="12"/>
        <end position="34"/>
    </location>
</feature>
<gene>
    <name evidence="2" type="ORF">CWE21_09420</name>
</gene>
<name>A0A432XE37_9GAMM</name>